<organism evidence="1 2">
    <name type="scientific">Dokdonia ponticola</name>
    <dbReference type="NCBI Taxonomy" id="2041041"/>
    <lineage>
        <taxon>Bacteria</taxon>
        <taxon>Pseudomonadati</taxon>
        <taxon>Bacteroidota</taxon>
        <taxon>Flavobacteriia</taxon>
        <taxon>Flavobacteriales</taxon>
        <taxon>Flavobacteriaceae</taxon>
        <taxon>Dokdonia</taxon>
    </lineage>
</organism>
<gene>
    <name evidence="1" type="ORF">ACFO3O_12065</name>
</gene>
<proteinExistence type="predicted"/>
<comment type="caution">
    <text evidence="1">The sequence shown here is derived from an EMBL/GenBank/DDBJ whole genome shotgun (WGS) entry which is preliminary data.</text>
</comment>
<dbReference type="RefSeq" id="WP_379979117.1">
    <property type="nucleotide sequence ID" value="NZ_JBHSFV010000007.1"/>
</dbReference>
<evidence type="ECO:0000313" key="1">
    <source>
        <dbReference type="EMBL" id="MFC4634650.1"/>
    </source>
</evidence>
<dbReference type="EMBL" id="JBHSFV010000007">
    <property type="protein sequence ID" value="MFC4634650.1"/>
    <property type="molecule type" value="Genomic_DNA"/>
</dbReference>
<accession>A0ABV9HY27</accession>
<protein>
    <recommendedName>
        <fullName evidence="3">Wadjet protein JetD C-terminal domain-containing protein</fullName>
    </recommendedName>
</protein>
<sequence length="317" mass="38210">MREELTWRELEGLYRLYKGKSTRLRLMNNIYVKRVLYDIERIIDYKNGNIKVIEKQEGFDEFFEKKLLDQYLYYANFFEEVNIEISAQRTYSEYVLKTLMLIHKNKENLKDTLSTPHMFSSNFFEEKDSKFLDDNKRLRDDILKILGVKEFPMQSPKSQQWMLVVDCKNPKYILICENIDFLKDPWLFRENNIELWHLGGNNTKKLEEVPSKKIIYPVFYVCDWDYHGLDIYVRIKKILTQKDKNIILLTPKNPMLKPMKSGKHHSEWKKEDFSSLKRSAFTREAQSLIEQLVIKNKWVEEQTIKPIELILNQIDNK</sequence>
<evidence type="ECO:0008006" key="3">
    <source>
        <dbReference type="Google" id="ProtNLM"/>
    </source>
</evidence>
<evidence type="ECO:0000313" key="2">
    <source>
        <dbReference type="Proteomes" id="UP001596043"/>
    </source>
</evidence>
<name>A0ABV9HY27_9FLAO</name>
<keyword evidence="2" id="KW-1185">Reference proteome</keyword>
<dbReference type="Proteomes" id="UP001596043">
    <property type="component" value="Unassembled WGS sequence"/>
</dbReference>
<reference evidence="2" key="1">
    <citation type="journal article" date="2019" name="Int. J. Syst. Evol. Microbiol.">
        <title>The Global Catalogue of Microorganisms (GCM) 10K type strain sequencing project: providing services to taxonomists for standard genome sequencing and annotation.</title>
        <authorList>
            <consortium name="The Broad Institute Genomics Platform"/>
            <consortium name="The Broad Institute Genome Sequencing Center for Infectious Disease"/>
            <person name="Wu L."/>
            <person name="Ma J."/>
        </authorList>
    </citation>
    <scope>NUCLEOTIDE SEQUENCE [LARGE SCALE GENOMIC DNA]</scope>
    <source>
        <strain evidence="2">YJ-61-S</strain>
    </source>
</reference>